<feature type="region of interest" description="Disordered" evidence="1">
    <location>
        <begin position="26"/>
        <end position="66"/>
    </location>
</feature>
<evidence type="ECO:0000256" key="1">
    <source>
        <dbReference type="SAM" id="MobiDB-lite"/>
    </source>
</evidence>
<reference evidence="3 4" key="1">
    <citation type="journal article" date="2024" name="G3 (Bethesda)">
        <title>Genome assembly of Hibiscus sabdariffa L. provides insights into metabolisms of medicinal natural products.</title>
        <authorList>
            <person name="Kim T."/>
        </authorList>
    </citation>
    <scope>NUCLEOTIDE SEQUENCE [LARGE SCALE GENOMIC DNA]</scope>
    <source>
        <strain evidence="3">TK-2024</strain>
        <tissue evidence="3">Old leaves</tissue>
    </source>
</reference>
<evidence type="ECO:0000313" key="3">
    <source>
        <dbReference type="EMBL" id="KAK9034586.1"/>
    </source>
</evidence>
<accession>A0ABR2TAP8</accession>
<dbReference type="PROSITE" id="PS51499">
    <property type="entry name" value="APO"/>
    <property type="match status" value="2"/>
</dbReference>
<feature type="domain" description="APO" evidence="2">
    <location>
        <begin position="130"/>
        <end position="216"/>
    </location>
</feature>
<name>A0ABR2TAP8_9ROSI</name>
<sequence>MQRKTLLLQISRLNQLHCRFYQNSSFSSEKNQNFPSSPDNNGDPMYSDVPKPRPDKSQRKPYPTPMKELIRRAKQEKEFRKSQPCRLLEHPPANGLLVPELVDVAHRVYRARQLILIGVSRLIQFIPVQRCRFCYEVHIGTVGHEIRTCTGPKSGSRSANHVWRKGGASDVIFFPKSFHLYDRVGKSRVVHDDRHGVPRIPAILELCIQAGVDVEKYPSKRRTKPVYSMEGRIVDFESVAGIDEMESNLFFENVNDSEVGVLRDLNLELNDEDINLIELSTRTLNSWFEMIGGAREIMDKYSVWTCGYCPEVQVGPKGHKVRMCKASKHQSRNGLHAWQEATIDDLVGPNYVWHVHDMNGPPLRNELKRYYGKAPAVVELCVQAGAPVPDQYRSMMRLDVVPPERDEADLVAVQQEGTSLGHFHPVDPNVIKGHKVCRSRWLGCCSIASKEQVDRYPFYDYTTYT</sequence>
<proteinExistence type="predicted"/>
<dbReference type="InterPro" id="IPR023342">
    <property type="entry name" value="APO_dom"/>
</dbReference>
<protein>
    <recommendedName>
        <fullName evidence="2">APO domain-containing protein</fullName>
    </recommendedName>
</protein>
<organism evidence="3 4">
    <name type="scientific">Hibiscus sabdariffa</name>
    <name type="common">roselle</name>
    <dbReference type="NCBI Taxonomy" id="183260"/>
    <lineage>
        <taxon>Eukaryota</taxon>
        <taxon>Viridiplantae</taxon>
        <taxon>Streptophyta</taxon>
        <taxon>Embryophyta</taxon>
        <taxon>Tracheophyta</taxon>
        <taxon>Spermatophyta</taxon>
        <taxon>Magnoliopsida</taxon>
        <taxon>eudicotyledons</taxon>
        <taxon>Gunneridae</taxon>
        <taxon>Pentapetalae</taxon>
        <taxon>rosids</taxon>
        <taxon>malvids</taxon>
        <taxon>Malvales</taxon>
        <taxon>Malvaceae</taxon>
        <taxon>Malvoideae</taxon>
        <taxon>Hibiscus</taxon>
    </lineage>
</organism>
<feature type="domain" description="APO" evidence="2">
    <location>
        <begin position="305"/>
        <end position="390"/>
    </location>
</feature>
<dbReference type="PANTHER" id="PTHR10388">
    <property type="entry name" value="EUKARYOTIC TRANSLATION INITIATION FACTOR SUI1"/>
    <property type="match status" value="1"/>
</dbReference>
<evidence type="ECO:0000313" key="4">
    <source>
        <dbReference type="Proteomes" id="UP001396334"/>
    </source>
</evidence>
<evidence type="ECO:0000259" key="2">
    <source>
        <dbReference type="PROSITE" id="PS51499"/>
    </source>
</evidence>
<feature type="compositionally biased region" description="Polar residues" evidence="1">
    <location>
        <begin position="26"/>
        <end position="40"/>
    </location>
</feature>
<gene>
    <name evidence="3" type="ORF">V6N11_050743</name>
</gene>
<dbReference type="Proteomes" id="UP001396334">
    <property type="component" value="Unassembled WGS sequence"/>
</dbReference>
<keyword evidence="4" id="KW-1185">Reference proteome</keyword>
<comment type="caution">
    <text evidence="3">The sequence shown here is derived from an EMBL/GenBank/DDBJ whole genome shotgun (WGS) entry which is preliminary data.</text>
</comment>
<dbReference type="EMBL" id="JBBPBN010000007">
    <property type="protein sequence ID" value="KAK9034586.1"/>
    <property type="molecule type" value="Genomic_DNA"/>
</dbReference>
<dbReference type="Pfam" id="PF05634">
    <property type="entry name" value="APO_RNA-bind"/>
    <property type="match status" value="2"/>
</dbReference>